<dbReference type="EC" id="3.1.4.52" evidence="3"/>
<keyword evidence="3" id="KW-0378">Hydrolase</keyword>
<protein>
    <submittedName>
        <fullName evidence="3">Cyclic di-GMP phosphodiesterase PdeB</fullName>
        <ecNumber evidence="3">3.1.4.52</ecNumber>
    </submittedName>
</protein>
<dbReference type="AlphaFoldDB" id="A0A2Z2P619"/>
<dbReference type="InterPro" id="IPR043128">
    <property type="entry name" value="Rev_trsase/Diguanyl_cyclase"/>
</dbReference>
<dbReference type="PANTHER" id="PTHR33121:SF23">
    <property type="entry name" value="CYCLIC DI-GMP PHOSPHODIESTERASE PDEB"/>
    <property type="match status" value="1"/>
</dbReference>
<dbReference type="Pfam" id="PF00563">
    <property type="entry name" value="EAL"/>
    <property type="match status" value="1"/>
</dbReference>
<dbReference type="SMART" id="SM00052">
    <property type="entry name" value="EAL"/>
    <property type="match status" value="1"/>
</dbReference>
<dbReference type="EMBL" id="CP018632">
    <property type="protein sequence ID" value="ASJ76137.1"/>
    <property type="molecule type" value="Genomic_DNA"/>
</dbReference>
<evidence type="ECO:0000259" key="2">
    <source>
        <dbReference type="PROSITE" id="PS50887"/>
    </source>
</evidence>
<evidence type="ECO:0000259" key="1">
    <source>
        <dbReference type="PROSITE" id="PS50883"/>
    </source>
</evidence>
<feature type="domain" description="EAL" evidence="1">
    <location>
        <begin position="55"/>
        <end position="313"/>
    </location>
</feature>
<dbReference type="Gene3D" id="3.30.70.270">
    <property type="match status" value="1"/>
</dbReference>
<proteinExistence type="predicted"/>
<dbReference type="OrthoDB" id="9787514at2"/>
<feature type="domain" description="GGDEF" evidence="2">
    <location>
        <begin position="1"/>
        <end position="44"/>
    </location>
</feature>
<organism evidence="3 4">
    <name type="scientific">Granulosicoccus antarcticus IMCC3135</name>
    <dbReference type="NCBI Taxonomy" id="1192854"/>
    <lineage>
        <taxon>Bacteria</taxon>
        <taxon>Pseudomonadati</taxon>
        <taxon>Pseudomonadota</taxon>
        <taxon>Gammaproteobacteria</taxon>
        <taxon>Chromatiales</taxon>
        <taxon>Granulosicoccaceae</taxon>
        <taxon>Granulosicoccus</taxon>
    </lineage>
</organism>
<keyword evidence="4" id="KW-1185">Reference proteome</keyword>
<reference evidence="3 4" key="1">
    <citation type="submission" date="2016-12" db="EMBL/GenBank/DDBJ databases">
        <authorList>
            <person name="Song W.-J."/>
            <person name="Kurnit D.M."/>
        </authorList>
    </citation>
    <scope>NUCLEOTIDE SEQUENCE [LARGE SCALE GENOMIC DNA]</scope>
    <source>
        <strain evidence="3 4">IMCC3135</strain>
    </source>
</reference>
<accession>A0A2Z2P619</accession>
<evidence type="ECO:0000313" key="4">
    <source>
        <dbReference type="Proteomes" id="UP000250079"/>
    </source>
</evidence>
<dbReference type="CDD" id="cd01948">
    <property type="entry name" value="EAL"/>
    <property type="match status" value="1"/>
</dbReference>
<dbReference type="GO" id="GO:0071111">
    <property type="term" value="F:cyclic-guanylate-specific phosphodiesterase activity"/>
    <property type="evidence" value="ECO:0007669"/>
    <property type="project" value="UniProtKB-EC"/>
</dbReference>
<dbReference type="Gene3D" id="3.20.20.450">
    <property type="entry name" value="EAL domain"/>
    <property type="match status" value="1"/>
</dbReference>
<dbReference type="InterPro" id="IPR035919">
    <property type="entry name" value="EAL_sf"/>
</dbReference>
<gene>
    <name evidence="3" type="primary">pdeB_6</name>
    <name evidence="3" type="ORF">IMCC3135_30440</name>
</gene>
<dbReference type="SUPFAM" id="SSF55073">
    <property type="entry name" value="Nucleotide cyclase"/>
    <property type="match status" value="1"/>
</dbReference>
<dbReference type="PROSITE" id="PS50887">
    <property type="entry name" value="GGDEF"/>
    <property type="match status" value="1"/>
</dbReference>
<dbReference type="SUPFAM" id="SSF141868">
    <property type="entry name" value="EAL domain-like"/>
    <property type="match status" value="1"/>
</dbReference>
<dbReference type="InterPro" id="IPR001633">
    <property type="entry name" value="EAL_dom"/>
</dbReference>
<evidence type="ECO:0000313" key="3">
    <source>
        <dbReference type="EMBL" id="ASJ76137.1"/>
    </source>
</evidence>
<sequence length="315" mass="35053">MSASIGFVAIDREFCDYTTIMSSVDSACYAAKESGRNALVVYSEDDDAVSERTEEINWQPKLQSALEQGSFRLLVQAITVLEKGTVKPAIQHYEFLLRLLDSENEEISPYKFIKAAERYDMMAKIDRWVLENAFMHISKLLNKLDEQCTFSINLSGQSLSDPQILDYIRTLFARHEVSPECVWFEITETAAISQYSTASILLQGLREMGAKVALDDFGSGLSSFVYLQKLPVDILKIDGQFVKEVDINPVARQMVSAIDQMAKALGLLTVAEFVESAAVMEVLSDIGVDYAQGYHIARPCAIEAILSDSKARKAA</sequence>
<dbReference type="Proteomes" id="UP000250079">
    <property type="component" value="Chromosome"/>
</dbReference>
<name>A0A2Z2P619_9GAMM</name>
<dbReference type="KEGG" id="gai:IMCC3135_30440"/>
<dbReference type="InterPro" id="IPR029787">
    <property type="entry name" value="Nucleotide_cyclase"/>
</dbReference>
<dbReference type="InterPro" id="IPR050706">
    <property type="entry name" value="Cyclic-di-GMP_PDE-like"/>
</dbReference>
<dbReference type="PROSITE" id="PS50883">
    <property type="entry name" value="EAL"/>
    <property type="match status" value="1"/>
</dbReference>
<dbReference type="PANTHER" id="PTHR33121">
    <property type="entry name" value="CYCLIC DI-GMP PHOSPHODIESTERASE PDEF"/>
    <property type="match status" value="1"/>
</dbReference>
<dbReference type="InterPro" id="IPR000160">
    <property type="entry name" value="GGDEF_dom"/>
</dbReference>